<evidence type="ECO:0008006" key="4">
    <source>
        <dbReference type="Google" id="ProtNLM"/>
    </source>
</evidence>
<protein>
    <recommendedName>
        <fullName evidence="4">SHOCT domain-containing protein</fullName>
    </recommendedName>
</protein>
<keyword evidence="1" id="KW-1133">Transmembrane helix</keyword>
<dbReference type="AlphaFoldDB" id="A0A2N6CS78"/>
<accession>A0A2N6CS78</accession>
<evidence type="ECO:0000256" key="1">
    <source>
        <dbReference type="SAM" id="Phobius"/>
    </source>
</evidence>
<reference evidence="2 3" key="1">
    <citation type="submission" date="2017-11" db="EMBL/GenBank/DDBJ databases">
        <title>Genome-resolved metagenomics identifies genetic mobility, metabolic interactions, and unexpected diversity in perchlorate-reducing communities.</title>
        <authorList>
            <person name="Barnum T.P."/>
            <person name="Figueroa I.A."/>
            <person name="Carlstrom C.I."/>
            <person name="Lucas L.N."/>
            <person name="Engelbrektson A.L."/>
            <person name="Coates J.D."/>
        </authorList>
    </citation>
    <scope>NUCLEOTIDE SEQUENCE [LARGE SCALE GENOMIC DNA]</scope>
    <source>
        <strain evidence="2">BM301</strain>
    </source>
</reference>
<evidence type="ECO:0000313" key="3">
    <source>
        <dbReference type="Proteomes" id="UP000235015"/>
    </source>
</evidence>
<keyword evidence="1" id="KW-0812">Transmembrane</keyword>
<comment type="caution">
    <text evidence="2">The sequence shown here is derived from an EMBL/GenBank/DDBJ whole genome shotgun (WGS) entry which is preliminary data.</text>
</comment>
<organism evidence="2 3">
    <name type="scientific">Sedimenticola selenatireducens</name>
    <dbReference type="NCBI Taxonomy" id="191960"/>
    <lineage>
        <taxon>Bacteria</taxon>
        <taxon>Pseudomonadati</taxon>
        <taxon>Pseudomonadota</taxon>
        <taxon>Gammaproteobacteria</taxon>
        <taxon>Chromatiales</taxon>
        <taxon>Sedimenticolaceae</taxon>
        <taxon>Sedimenticola</taxon>
    </lineage>
</organism>
<keyword evidence="1" id="KW-0472">Membrane</keyword>
<dbReference type="RefSeq" id="WP_273440969.1">
    <property type="nucleotide sequence ID" value="NZ_PKUN01000030.1"/>
</dbReference>
<dbReference type="EMBL" id="PKUN01000030">
    <property type="protein sequence ID" value="PLX59947.1"/>
    <property type="molecule type" value="Genomic_DNA"/>
</dbReference>
<sequence length="72" mass="8095">MDTSEFGFWAMLVFWGSAIGGIALGISWASMKGRNPVGREQLEKSLKRRLEAGEITREEYDRKIAALPGHDR</sequence>
<gene>
    <name evidence="2" type="ORF">C0630_18840</name>
</gene>
<feature type="transmembrane region" description="Helical" evidence="1">
    <location>
        <begin position="6"/>
        <end position="29"/>
    </location>
</feature>
<evidence type="ECO:0000313" key="2">
    <source>
        <dbReference type="EMBL" id="PLX59947.1"/>
    </source>
</evidence>
<name>A0A2N6CS78_9GAMM</name>
<dbReference type="Proteomes" id="UP000235015">
    <property type="component" value="Unassembled WGS sequence"/>
</dbReference>
<dbReference type="STRING" id="1111735.GCA_000428045_02220"/>
<proteinExistence type="predicted"/>